<dbReference type="PANTHER" id="PTHR10157">
    <property type="entry name" value="DOPAMINE BETA HYDROXYLASE RELATED"/>
    <property type="match status" value="1"/>
</dbReference>
<evidence type="ECO:0000256" key="2">
    <source>
        <dbReference type="ARBA" id="ARBA00022729"/>
    </source>
</evidence>
<keyword evidence="3" id="KW-0560">Oxidoreductase</keyword>
<dbReference type="EMBL" id="JAINUF010000006">
    <property type="protein sequence ID" value="KAJ8356721.1"/>
    <property type="molecule type" value="Genomic_DNA"/>
</dbReference>
<dbReference type="Proteomes" id="UP001152622">
    <property type="component" value="Chromosome 6"/>
</dbReference>
<dbReference type="SMART" id="SM00664">
    <property type="entry name" value="DoH"/>
    <property type="match status" value="1"/>
</dbReference>
<feature type="domain" description="DOMON" evidence="6">
    <location>
        <begin position="11"/>
        <end position="118"/>
    </location>
</feature>
<evidence type="ECO:0000313" key="7">
    <source>
        <dbReference type="EMBL" id="KAJ8356721.1"/>
    </source>
</evidence>
<evidence type="ECO:0000256" key="5">
    <source>
        <dbReference type="ARBA" id="ARBA00023136"/>
    </source>
</evidence>
<dbReference type="GO" id="GO:0042420">
    <property type="term" value="P:dopamine catabolic process"/>
    <property type="evidence" value="ECO:0007669"/>
    <property type="project" value="TreeGrafter"/>
</dbReference>
<keyword evidence="8" id="KW-1185">Reference proteome</keyword>
<dbReference type="InterPro" id="IPR045266">
    <property type="entry name" value="DOH_DOMON"/>
</dbReference>
<dbReference type="GO" id="GO:0030667">
    <property type="term" value="C:secretory granule membrane"/>
    <property type="evidence" value="ECO:0007669"/>
    <property type="project" value="TreeGrafter"/>
</dbReference>
<reference evidence="7" key="1">
    <citation type="journal article" date="2023" name="Science">
        <title>Genome structures resolve the early diversification of teleost fishes.</title>
        <authorList>
            <person name="Parey E."/>
            <person name="Louis A."/>
            <person name="Montfort J."/>
            <person name="Bouchez O."/>
            <person name="Roques C."/>
            <person name="Iampietro C."/>
            <person name="Lluch J."/>
            <person name="Castinel A."/>
            <person name="Donnadieu C."/>
            <person name="Desvignes T."/>
            <person name="Floi Bucao C."/>
            <person name="Jouanno E."/>
            <person name="Wen M."/>
            <person name="Mejri S."/>
            <person name="Dirks R."/>
            <person name="Jansen H."/>
            <person name="Henkel C."/>
            <person name="Chen W.J."/>
            <person name="Zahm M."/>
            <person name="Cabau C."/>
            <person name="Klopp C."/>
            <person name="Thompson A.W."/>
            <person name="Robinson-Rechavi M."/>
            <person name="Braasch I."/>
            <person name="Lecointre G."/>
            <person name="Bobe J."/>
            <person name="Postlethwait J.H."/>
            <person name="Berthelot C."/>
            <person name="Roest Crollius H."/>
            <person name="Guiguen Y."/>
        </authorList>
    </citation>
    <scope>NUCLEOTIDE SEQUENCE</scope>
    <source>
        <strain evidence="7">WJC10195</strain>
    </source>
</reference>
<evidence type="ECO:0000259" key="6">
    <source>
        <dbReference type="PROSITE" id="PS50836"/>
    </source>
</evidence>
<dbReference type="Pfam" id="PF03351">
    <property type="entry name" value="DOMON"/>
    <property type="match status" value="1"/>
</dbReference>
<evidence type="ECO:0000256" key="1">
    <source>
        <dbReference type="ARBA" id="ARBA00004479"/>
    </source>
</evidence>
<dbReference type="Gene3D" id="2.60.40.1210">
    <property type="entry name" value="Cellobiose dehydrogenase, cytochrome domain"/>
    <property type="match status" value="1"/>
</dbReference>
<protein>
    <recommendedName>
        <fullName evidence="6">DOMON domain-containing protein</fullName>
    </recommendedName>
</protein>
<dbReference type="PANTHER" id="PTHR10157:SF41">
    <property type="entry name" value="DBH-LIKE MONOOXYGENASE PROTEIN 2 HOMOLOG"/>
    <property type="match status" value="1"/>
</dbReference>
<keyword evidence="5" id="KW-0472">Membrane</keyword>
<dbReference type="GO" id="GO:0042421">
    <property type="term" value="P:norepinephrine biosynthetic process"/>
    <property type="evidence" value="ECO:0007669"/>
    <property type="project" value="TreeGrafter"/>
</dbReference>
<dbReference type="SUPFAM" id="SSF49344">
    <property type="entry name" value="CBD9-like"/>
    <property type="match status" value="1"/>
</dbReference>
<dbReference type="CDD" id="cd09631">
    <property type="entry name" value="DOMON_DOH"/>
    <property type="match status" value="1"/>
</dbReference>
<comment type="caution">
    <text evidence="7">The sequence shown here is derived from an EMBL/GenBank/DDBJ whole genome shotgun (WGS) entry which is preliminary data.</text>
</comment>
<keyword evidence="2" id="KW-0732">Signal</keyword>
<dbReference type="OrthoDB" id="10003276at2759"/>
<dbReference type="PROSITE" id="PS50836">
    <property type="entry name" value="DOMON"/>
    <property type="match status" value="1"/>
</dbReference>
<gene>
    <name evidence="7" type="ORF">SKAU_G00195150</name>
</gene>
<comment type="subcellular location">
    <subcellularLocation>
        <location evidence="1">Membrane</location>
        <topology evidence="1">Single-pass type I membrane protein</topology>
    </subcellularLocation>
</comment>
<evidence type="ECO:0000313" key="8">
    <source>
        <dbReference type="Proteomes" id="UP001152622"/>
    </source>
</evidence>
<dbReference type="InterPro" id="IPR000945">
    <property type="entry name" value="DBH-like"/>
</dbReference>
<dbReference type="GO" id="GO:0006589">
    <property type="term" value="P:octopamine biosynthetic process"/>
    <property type="evidence" value="ECO:0007669"/>
    <property type="project" value="TreeGrafter"/>
</dbReference>
<dbReference type="GO" id="GO:0004500">
    <property type="term" value="F:dopamine beta-monooxygenase activity"/>
    <property type="evidence" value="ECO:0007669"/>
    <property type="project" value="InterPro"/>
</dbReference>
<sequence>MPFTEYLDHAQNVTLRWGFNQLQNEITFELTVKTTGWVGLGFSPNGGMAEADIVIGGVAPNGSPYFSDRHAVGNSLPLVDKQQSYTLLSLIEGDGQTTMEFRRPIKSCDDEDFLISVS</sequence>
<evidence type="ECO:0000256" key="4">
    <source>
        <dbReference type="ARBA" id="ARBA00023033"/>
    </source>
</evidence>
<dbReference type="GO" id="GO:0005615">
    <property type="term" value="C:extracellular space"/>
    <property type="evidence" value="ECO:0007669"/>
    <property type="project" value="TreeGrafter"/>
</dbReference>
<dbReference type="FunFam" id="2.60.40.1210:FF:000001">
    <property type="entry name" value="Monooxygenase, DBH-like 1, like"/>
    <property type="match status" value="1"/>
</dbReference>
<dbReference type="GO" id="GO:0005507">
    <property type="term" value="F:copper ion binding"/>
    <property type="evidence" value="ECO:0007669"/>
    <property type="project" value="TreeGrafter"/>
</dbReference>
<keyword evidence="4" id="KW-0503">Monooxygenase</keyword>
<name>A0A9Q1FEG5_SYNKA</name>
<dbReference type="InterPro" id="IPR005018">
    <property type="entry name" value="DOMON_domain"/>
</dbReference>
<evidence type="ECO:0000256" key="3">
    <source>
        <dbReference type="ARBA" id="ARBA00023002"/>
    </source>
</evidence>
<proteinExistence type="predicted"/>
<accession>A0A9Q1FEG5</accession>
<dbReference type="AlphaFoldDB" id="A0A9Q1FEG5"/>
<organism evidence="7 8">
    <name type="scientific">Synaphobranchus kaupii</name>
    <name type="common">Kaup's arrowtooth eel</name>
    <dbReference type="NCBI Taxonomy" id="118154"/>
    <lineage>
        <taxon>Eukaryota</taxon>
        <taxon>Metazoa</taxon>
        <taxon>Chordata</taxon>
        <taxon>Craniata</taxon>
        <taxon>Vertebrata</taxon>
        <taxon>Euteleostomi</taxon>
        <taxon>Actinopterygii</taxon>
        <taxon>Neopterygii</taxon>
        <taxon>Teleostei</taxon>
        <taxon>Anguilliformes</taxon>
        <taxon>Synaphobranchidae</taxon>
        <taxon>Synaphobranchus</taxon>
    </lineage>
</organism>